<feature type="compositionally biased region" description="Polar residues" evidence="1">
    <location>
        <begin position="73"/>
        <end position="82"/>
    </location>
</feature>
<protein>
    <recommendedName>
        <fullName evidence="5">CLAVATA3/ESR (CLE)-related protein 46</fullName>
    </recommendedName>
</protein>
<proteinExistence type="predicted"/>
<evidence type="ECO:0000256" key="2">
    <source>
        <dbReference type="SAM" id="SignalP"/>
    </source>
</evidence>
<keyword evidence="4" id="KW-1185">Reference proteome</keyword>
<evidence type="ECO:0000313" key="3">
    <source>
        <dbReference type="EMBL" id="KAK7320525.1"/>
    </source>
</evidence>
<name>A0AAN9Q177_CANGL</name>
<sequence length="82" mass="9587">MLLRKTMNMKKQFHFFFFLLLLTLLFLTPRIHAIRTKFSGPSTSSQQGFHPWPNSPISSSGREFKSEKRRVPTGSNPLHNKR</sequence>
<feature type="compositionally biased region" description="Polar residues" evidence="1">
    <location>
        <begin position="39"/>
        <end position="48"/>
    </location>
</feature>
<organism evidence="3 4">
    <name type="scientific">Canavalia gladiata</name>
    <name type="common">Sword bean</name>
    <name type="synonym">Dolichos gladiatus</name>
    <dbReference type="NCBI Taxonomy" id="3824"/>
    <lineage>
        <taxon>Eukaryota</taxon>
        <taxon>Viridiplantae</taxon>
        <taxon>Streptophyta</taxon>
        <taxon>Embryophyta</taxon>
        <taxon>Tracheophyta</taxon>
        <taxon>Spermatophyta</taxon>
        <taxon>Magnoliopsida</taxon>
        <taxon>eudicotyledons</taxon>
        <taxon>Gunneridae</taxon>
        <taxon>Pentapetalae</taxon>
        <taxon>rosids</taxon>
        <taxon>fabids</taxon>
        <taxon>Fabales</taxon>
        <taxon>Fabaceae</taxon>
        <taxon>Papilionoideae</taxon>
        <taxon>50 kb inversion clade</taxon>
        <taxon>NPAAA clade</taxon>
        <taxon>indigoferoid/millettioid clade</taxon>
        <taxon>Phaseoleae</taxon>
        <taxon>Canavalia</taxon>
    </lineage>
</organism>
<keyword evidence="2" id="KW-0732">Signal</keyword>
<dbReference type="Proteomes" id="UP001367508">
    <property type="component" value="Unassembled WGS sequence"/>
</dbReference>
<evidence type="ECO:0000313" key="4">
    <source>
        <dbReference type="Proteomes" id="UP001367508"/>
    </source>
</evidence>
<accession>A0AAN9Q177</accession>
<feature type="chain" id="PRO_5042867242" description="CLAVATA3/ESR (CLE)-related protein 46" evidence="2">
    <location>
        <begin position="34"/>
        <end position="82"/>
    </location>
</feature>
<dbReference type="AlphaFoldDB" id="A0AAN9Q177"/>
<evidence type="ECO:0000256" key="1">
    <source>
        <dbReference type="SAM" id="MobiDB-lite"/>
    </source>
</evidence>
<gene>
    <name evidence="3" type="ORF">VNO77_30074</name>
</gene>
<evidence type="ECO:0008006" key="5">
    <source>
        <dbReference type="Google" id="ProtNLM"/>
    </source>
</evidence>
<feature type="region of interest" description="Disordered" evidence="1">
    <location>
        <begin position="39"/>
        <end position="82"/>
    </location>
</feature>
<comment type="caution">
    <text evidence="3">The sequence shown here is derived from an EMBL/GenBank/DDBJ whole genome shotgun (WGS) entry which is preliminary data.</text>
</comment>
<dbReference type="EMBL" id="JAYMYQ010000007">
    <property type="protein sequence ID" value="KAK7320525.1"/>
    <property type="molecule type" value="Genomic_DNA"/>
</dbReference>
<feature type="signal peptide" evidence="2">
    <location>
        <begin position="1"/>
        <end position="33"/>
    </location>
</feature>
<reference evidence="3 4" key="1">
    <citation type="submission" date="2024-01" db="EMBL/GenBank/DDBJ databases">
        <title>The genomes of 5 underutilized Papilionoideae crops provide insights into root nodulation and disease resistanc.</title>
        <authorList>
            <person name="Jiang F."/>
        </authorList>
    </citation>
    <scope>NUCLEOTIDE SEQUENCE [LARGE SCALE GENOMIC DNA]</scope>
    <source>
        <strain evidence="3">LVBAO_FW01</strain>
        <tissue evidence="3">Leaves</tissue>
    </source>
</reference>